<dbReference type="EMBL" id="PGVA01000043">
    <property type="protein sequence ID" value="PLR80924.1"/>
    <property type="molecule type" value="Genomic_DNA"/>
</dbReference>
<dbReference type="HAMAP" id="MF_01030">
    <property type="entry name" value="D_Ser_dehydrat"/>
    <property type="match status" value="1"/>
</dbReference>
<dbReference type="InterPro" id="IPR050147">
    <property type="entry name" value="Ser/Thr_Dehydratase"/>
</dbReference>
<reference evidence="6 8" key="1">
    <citation type="submission" date="2017-11" db="EMBL/GenBank/DDBJ databases">
        <title>Comparitive Functional Genomics of Dry Heat Resistant strains isolated from the Viking Spacecraft.</title>
        <authorList>
            <person name="Seuylemezian A."/>
            <person name="Cooper K."/>
            <person name="Vaishampayan P."/>
        </authorList>
    </citation>
    <scope>NUCLEOTIDE SEQUENCE [LARGE SCALE GENOMIC DNA]</scope>
    <source>
        <strain evidence="6 8">M4.6</strain>
    </source>
</reference>
<evidence type="ECO:0000259" key="5">
    <source>
        <dbReference type="Pfam" id="PF00291"/>
    </source>
</evidence>
<keyword evidence="3 4" id="KW-0456">Lyase</keyword>
<dbReference type="GO" id="GO:0016836">
    <property type="term" value="F:hydro-lyase activity"/>
    <property type="evidence" value="ECO:0007669"/>
    <property type="project" value="UniProtKB-UniRule"/>
</dbReference>
<evidence type="ECO:0000256" key="2">
    <source>
        <dbReference type="ARBA" id="ARBA00022898"/>
    </source>
</evidence>
<dbReference type="GO" id="GO:0030170">
    <property type="term" value="F:pyridoxal phosphate binding"/>
    <property type="evidence" value="ECO:0007669"/>
    <property type="project" value="InterPro"/>
</dbReference>
<evidence type="ECO:0000313" key="9">
    <source>
        <dbReference type="Proteomes" id="UP000235114"/>
    </source>
</evidence>
<comment type="cofactor">
    <cofactor evidence="1 4">
        <name>pyridoxal 5'-phosphate</name>
        <dbReference type="ChEBI" id="CHEBI:597326"/>
    </cofactor>
</comment>
<dbReference type="Pfam" id="PF00291">
    <property type="entry name" value="PALP"/>
    <property type="match status" value="1"/>
</dbReference>
<gene>
    <name evidence="4" type="primary">dsdA</name>
    <name evidence="6" type="ORF">CU635_16815</name>
    <name evidence="7" type="ORF">CVD25_19700</name>
</gene>
<keyword evidence="2 4" id="KW-0663">Pyridoxal phosphate</keyword>
<dbReference type="OrthoDB" id="9780546at2"/>
<keyword evidence="9" id="KW-1185">Reference proteome</keyword>
<evidence type="ECO:0000256" key="3">
    <source>
        <dbReference type="ARBA" id="ARBA00023239"/>
    </source>
</evidence>
<comment type="similarity">
    <text evidence="4">Belongs to the serine/threonine dehydratase family. DsdA subfamily.</text>
</comment>
<dbReference type="GO" id="GO:0036088">
    <property type="term" value="P:D-serine catabolic process"/>
    <property type="evidence" value="ECO:0007669"/>
    <property type="project" value="TreeGrafter"/>
</dbReference>
<dbReference type="PANTHER" id="PTHR48078:SF9">
    <property type="entry name" value="D-SERINE DEHYDRATASE"/>
    <property type="match status" value="1"/>
</dbReference>
<comment type="caution">
    <text evidence="6">The sequence shown here is derived from an EMBL/GenBank/DDBJ whole genome shotgun (WGS) entry which is preliminary data.</text>
</comment>
<dbReference type="InterPro" id="IPR000634">
    <property type="entry name" value="Ser/Thr_deHydtase_PyrdxlP-BS"/>
</dbReference>
<dbReference type="InterPro" id="IPR001926">
    <property type="entry name" value="TrpB-like_PALP"/>
</dbReference>
<dbReference type="AlphaFoldDB" id="A0A2N5GIX5"/>
<dbReference type="PANTHER" id="PTHR48078">
    <property type="entry name" value="THREONINE DEHYDRATASE, MITOCHONDRIAL-RELATED"/>
    <property type="match status" value="1"/>
</dbReference>
<dbReference type="Proteomes" id="UP000234951">
    <property type="component" value="Unassembled WGS sequence"/>
</dbReference>
<dbReference type="GO" id="GO:0008721">
    <property type="term" value="F:D-serine ammonia-lyase activity"/>
    <property type="evidence" value="ECO:0007669"/>
    <property type="project" value="UniProtKB-EC"/>
</dbReference>
<organism evidence="6 8">
    <name type="scientific">Bacillus canaveralius</name>
    <dbReference type="NCBI Taxonomy" id="1403243"/>
    <lineage>
        <taxon>Bacteria</taxon>
        <taxon>Bacillati</taxon>
        <taxon>Bacillota</taxon>
        <taxon>Bacilli</taxon>
        <taxon>Bacillales</taxon>
        <taxon>Bacillaceae</taxon>
        <taxon>Bacillus</taxon>
    </lineage>
</organism>
<name>A0A2N5GIX5_9BACI</name>
<dbReference type="GO" id="GO:0009097">
    <property type="term" value="P:isoleucine biosynthetic process"/>
    <property type="evidence" value="ECO:0007669"/>
    <property type="project" value="TreeGrafter"/>
</dbReference>
<dbReference type="NCBIfam" id="NF002823">
    <property type="entry name" value="PRK02991.1"/>
    <property type="match status" value="1"/>
</dbReference>
<evidence type="ECO:0000313" key="7">
    <source>
        <dbReference type="EMBL" id="PLR91212.1"/>
    </source>
</evidence>
<sequence>MRAGLIGGKTIEEWTNRVPILKKLIDEREAFWLNPDYGENWNVSVTEKELMEASSRLKRFAPYIAKVFPETRVTAGVIESPLLMISRMKRLLEDRFQQKISGEVWLKCDNELPISGSIKARGGIYEVLKHAESLALQNGMLRMEDDYTVINSDKFKKFFSNYSISVGSTGNLGLSIGIIAAKLGFKVTVHMSANAKAWKKDLLKKLGVGVIEYNSDYSQAVAEGRKQAEQDPFCHFIDDENSRDLFLGYAVAALRLQTQLMALGKMIGKDQPLFVYLPCGVGGGPGGITFGLKSLYKENVHCFFAEPVQSPCMLAAMATGLHENVSVQQFGLDNETAADGLAVGRASGFVSRNMKSLLSGIFTINDESLLQLMKDFWQAEKIFIEASAAAGALGPISLFRTGLGLQYLEEHQLHENMKNAVHVIWATGGGMVPERIKAEYLSG</sequence>
<dbReference type="SUPFAM" id="SSF53686">
    <property type="entry name" value="Tryptophan synthase beta subunit-like PLP-dependent enzymes"/>
    <property type="match status" value="1"/>
</dbReference>
<protein>
    <recommendedName>
        <fullName evidence="4">Probable D-serine dehydratase</fullName>
        <ecNumber evidence="4">4.3.1.18</ecNumber>
    </recommendedName>
    <alternativeName>
        <fullName evidence="4">D-serine deaminase</fullName>
        <shortName evidence="4">DSD</shortName>
    </alternativeName>
</protein>
<dbReference type="Gene3D" id="3.40.50.1100">
    <property type="match status" value="2"/>
</dbReference>
<comment type="catalytic activity">
    <reaction evidence="4">
        <text>D-serine = pyruvate + NH4(+)</text>
        <dbReference type="Rhea" id="RHEA:13977"/>
        <dbReference type="ChEBI" id="CHEBI:15361"/>
        <dbReference type="ChEBI" id="CHEBI:28938"/>
        <dbReference type="ChEBI" id="CHEBI:35247"/>
        <dbReference type="EC" id="4.3.1.18"/>
    </reaction>
</comment>
<evidence type="ECO:0000256" key="4">
    <source>
        <dbReference type="HAMAP-Rule" id="MF_01030"/>
    </source>
</evidence>
<dbReference type="EMBL" id="PGVD01000067">
    <property type="protein sequence ID" value="PLR91212.1"/>
    <property type="molecule type" value="Genomic_DNA"/>
</dbReference>
<accession>A0A2N5GIX5</accession>
<dbReference type="RefSeq" id="WP_101578538.1">
    <property type="nucleotide sequence ID" value="NZ_PGVA01000043.1"/>
</dbReference>
<feature type="modified residue" description="N6-(pyridoxal phosphate)lysine" evidence="4">
    <location>
        <position position="119"/>
    </location>
</feature>
<reference evidence="7 9" key="2">
    <citation type="submission" date="2017-12" db="EMBL/GenBank/DDBJ databases">
        <title>Comparative Functional Genomics of Dry Heat Resistant strains isolated from the Viking Spacecraft.</title>
        <authorList>
            <person name="Seuylemezian A."/>
            <person name="Cooper K."/>
            <person name="Vaishampayan P."/>
        </authorList>
    </citation>
    <scope>NUCLEOTIDE SEQUENCE [LARGE SCALE GENOMIC DNA]</scope>
    <source>
        <strain evidence="7 9">ATCC 29669</strain>
    </source>
</reference>
<dbReference type="InterPro" id="IPR036052">
    <property type="entry name" value="TrpB-like_PALP_sf"/>
</dbReference>
<evidence type="ECO:0000313" key="6">
    <source>
        <dbReference type="EMBL" id="PLR80924.1"/>
    </source>
</evidence>
<proteinExistence type="inferred from homology"/>
<dbReference type="NCBIfam" id="TIGR02035">
    <property type="entry name" value="D_Ser_am_lyase"/>
    <property type="match status" value="1"/>
</dbReference>
<evidence type="ECO:0000313" key="8">
    <source>
        <dbReference type="Proteomes" id="UP000234951"/>
    </source>
</evidence>
<evidence type="ECO:0000256" key="1">
    <source>
        <dbReference type="ARBA" id="ARBA00001933"/>
    </source>
</evidence>
<feature type="domain" description="Tryptophan synthase beta chain-like PALP" evidence="5">
    <location>
        <begin position="94"/>
        <end position="392"/>
    </location>
</feature>
<dbReference type="PROSITE" id="PS00165">
    <property type="entry name" value="DEHYDRATASE_SER_THR"/>
    <property type="match status" value="1"/>
</dbReference>
<dbReference type="EC" id="4.3.1.18" evidence="4"/>
<dbReference type="InterPro" id="IPR011780">
    <property type="entry name" value="D_Ser_am_lyase"/>
</dbReference>
<dbReference type="Proteomes" id="UP000235114">
    <property type="component" value="Unassembled WGS sequence"/>
</dbReference>